<dbReference type="OrthoDB" id="76105at2759"/>
<comment type="caution">
    <text evidence="7">The sequence shown here is derived from an EMBL/GenBank/DDBJ whole genome shotgun (WGS) entry which is preliminary data.</text>
</comment>
<keyword evidence="8" id="KW-1185">Reference proteome</keyword>
<dbReference type="SUPFAM" id="SSF88723">
    <property type="entry name" value="PIN domain-like"/>
    <property type="match status" value="1"/>
</dbReference>
<reference evidence="7 8" key="1">
    <citation type="journal article" date="2016" name="Genome Biol. Evol.">
        <title>Divergent and convergent evolution of fungal pathogenicity.</title>
        <authorList>
            <person name="Shang Y."/>
            <person name="Xiao G."/>
            <person name="Zheng P."/>
            <person name="Cen K."/>
            <person name="Zhan S."/>
            <person name="Wang C."/>
        </authorList>
    </citation>
    <scope>NUCLEOTIDE SEQUENCE [LARGE SCALE GENOMIC DNA]</scope>
    <source>
        <strain evidence="7 8">ARSEF 7405</strain>
    </source>
</reference>
<dbReference type="Pfam" id="PF04900">
    <property type="entry name" value="Fcf1"/>
    <property type="match status" value="1"/>
</dbReference>
<dbReference type="InterPro" id="IPR037503">
    <property type="entry name" value="Fcf1_PIN"/>
</dbReference>
<evidence type="ECO:0000256" key="2">
    <source>
        <dbReference type="ARBA" id="ARBA00022517"/>
    </source>
</evidence>
<dbReference type="GO" id="GO:0000472">
    <property type="term" value="P:endonucleolytic cleavage to generate mature 5'-end of SSU-rRNA from (SSU-rRNA, 5.8S rRNA, LSU-rRNA)"/>
    <property type="evidence" value="ECO:0007669"/>
    <property type="project" value="EnsemblFungi"/>
</dbReference>
<evidence type="ECO:0000256" key="5">
    <source>
        <dbReference type="ARBA" id="ARBA00024026"/>
    </source>
</evidence>
<evidence type="ECO:0000256" key="3">
    <source>
        <dbReference type="ARBA" id="ARBA00022552"/>
    </source>
</evidence>
<name>A0A167VIZ5_9EURO</name>
<accession>A0A167VIZ5</accession>
<dbReference type="EMBL" id="AZGZ01000032">
    <property type="protein sequence ID" value="KZZ87596.1"/>
    <property type="molecule type" value="Genomic_DNA"/>
</dbReference>
<dbReference type="FunFam" id="3.40.50.1010:FF:000019">
    <property type="entry name" value="U3 small nucleolar RNA-associated protein 24"/>
    <property type="match status" value="1"/>
</dbReference>
<feature type="domain" description="PIN" evidence="6">
    <location>
        <begin position="65"/>
        <end position="164"/>
    </location>
</feature>
<evidence type="ECO:0000256" key="1">
    <source>
        <dbReference type="ARBA" id="ARBA00004604"/>
    </source>
</evidence>
<sequence>MGVAKRTRKFGLVKRAIQQRDGRLKQNQEKNVEKQKKEKTDLVREIPQVSSALFFQYNTSLVPPYSILVDTNFLSHTIQHKLEVVPTMMDCLLATCVPIVTDCVIAELEKLGQKYRLALRIAKDPRFERLKCDHKGTYADDCLVDRVLKHRIYIVATNDKDLKRRIRKIPGVPIMSVARAKYVIERLPDAPEK</sequence>
<dbReference type="Gene3D" id="3.40.50.1010">
    <property type="entry name" value="5'-nuclease"/>
    <property type="match status" value="1"/>
</dbReference>
<protein>
    <submittedName>
        <fullName evidence="7">FCF1 small subunit</fullName>
    </submittedName>
</protein>
<proteinExistence type="inferred from homology"/>
<dbReference type="SMART" id="SM00670">
    <property type="entry name" value="PINc"/>
    <property type="match status" value="1"/>
</dbReference>
<dbReference type="InterPro" id="IPR006984">
    <property type="entry name" value="Fcf1/UTP23"/>
</dbReference>
<dbReference type="VEuPathDB" id="FungiDB:AAP_05507"/>
<evidence type="ECO:0000313" key="7">
    <source>
        <dbReference type="EMBL" id="KZZ87596.1"/>
    </source>
</evidence>
<dbReference type="PANTHER" id="PTHR12416">
    <property type="entry name" value="RRNA-PROCESSING PROTEIN UTP23 HOMOLOG"/>
    <property type="match status" value="1"/>
</dbReference>
<keyword evidence="2" id="KW-0690">Ribosome biogenesis</keyword>
<dbReference type="InterPro" id="IPR029060">
    <property type="entry name" value="PIN-like_dom_sf"/>
</dbReference>
<gene>
    <name evidence="7" type="ORF">AAP_05507</name>
</gene>
<dbReference type="GO" id="GO:0032040">
    <property type="term" value="C:small-subunit processome"/>
    <property type="evidence" value="ECO:0007669"/>
    <property type="project" value="EnsemblFungi"/>
</dbReference>
<dbReference type="GO" id="GO:0004521">
    <property type="term" value="F:RNA endonuclease activity"/>
    <property type="evidence" value="ECO:0007669"/>
    <property type="project" value="EnsemblFungi"/>
</dbReference>
<keyword evidence="3" id="KW-0698">rRNA processing</keyword>
<comment type="similarity">
    <text evidence="5">Belongs to the UTP23/FCF1 family. FCF1 subfamily.</text>
</comment>
<dbReference type="InterPro" id="IPR002716">
    <property type="entry name" value="PIN_dom"/>
</dbReference>
<keyword evidence="4" id="KW-0539">Nucleus</keyword>
<comment type="subcellular location">
    <subcellularLocation>
        <location evidence="1">Nucleus</location>
        <location evidence="1">Nucleolus</location>
    </subcellularLocation>
</comment>
<dbReference type="AlphaFoldDB" id="A0A167VIZ5"/>
<evidence type="ECO:0000256" key="4">
    <source>
        <dbReference type="ARBA" id="ARBA00023242"/>
    </source>
</evidence>
<evidence type="ECO:0000313" key="8">
    <source>
        <dbReference type="Proteomes" id="UP000242877"/>
    </source>
</evidence>
<dbReference type="Proteomes" id="UP000242877">
    <property type="component" value="Unassembled WGS sequence"/>
</dbReference>
<dbReference type="CDD" id="cd09864">
    <property type="entry name" value="PIN_Fcf1-like"/>
    <property type="match status" value="1"/>
</dbReference>
<dbReference type="GO" id="GO:0000447">
    <property type="term" value="P:endonucleolytic cleavage in ITS1 to separate SSU-rRNA from 5.8S rRNA and LSU-rRNA from tricistronic rRNA transcript (SSU-rRNA, 5.8S rRNA, LSU-rRNA)"/>
    <property type="evidence" value="ECO:0007669"/>
    <property type="project" value="EnsemblFungi"/>
</dbReference>
<dbReference type="GO" id="GO:0000480">
    <property type="term" value="P:endonucleolytic cleavage in 5'-ETS of tricistronic rRNA transcript (SSU-rRNA, 5.8S rRNA, LSU-rRNA)"/>
    <property type="evidence" value="ECO:0007669"/>
    <property type="project" value="EnsemblFungi"/>
</dbReference>
<organism evidence="7 8">
    <name type="scientific">Ascosphaera apis ARSEF 7405</name>
    <dbReference type="NCBI Taxonomy" id="392613"/>
    <lineage>
        <taxon>Eukaryota</taxon>
        <taxon>Fungi</taxon>
        <taxon>Dikarya</taxon>
        <taxon>Ascomycota</taxon>
        <taxon>Pezizomycotina</taxon>
        <taxon>Eurotiomycetes</taxon>
        <taxon>Eurotiomycetidae</taxon>
        <taxon>Onygenales</taxon>
        <taxon>Ascosphaeraceae</taxon>
        <taxon>Ascosphaera</taxon>
    </lineage>
</organism>
<evidence type="ECO:0000259" key="6">
    <source>
        <dbReference type="SMART" id="SM00670"/>
    </source>
</evidence>